<sequence length="346" mass="39540">TLIVTLMMSVKIVEAKKCRGNDMDPFFSKITTLTIKAISHNDDSLVVWSPNNFQTDHFDSWTSIGDYIQFVNVTGLIAMRIRSLIGVPKQSIPRNFYIDPPKQISSDKWLELLQEVILKIVDDILREKYEFQSINRDEIYNLVTSVTKDIIKEYKESETQLVPNYALLSSGARVIPHMTSSEYVGYPEEFVKRQVSKMFNIKPIQSKPAKIVLTSNNEAGNCFCFTGNHGQLAIHLSHNIKVTSITYEHLNPALALDPDDMRRAPRTFEILGISVDSQEKYDDENFQLGRFDYELDGPPAQRYTIKHSNLESLPVMKAVVLKIIGNWGDEELTCLYQVKVHGYVIK</sequence>
<protein>
    <submittedName>
        <fullName evidence="1">5010_t:CDS:1</fullName>
    </submittedName>
</protein>
<evidence type="ECO:0000313" key="2">
    <source>
        <dbReference type="Proteomes" id="UP000789860"/>
    </source>
</evidence>
<gene>
    <name evidence="1" type="ORF">SCALOS_LOCUS4362</name>
</gene>
<evidence type="ECO:0000313" key="1">
    <source>
        <dbReference type="EMBL" id="CAG8528661.1"/>
    </source>
</evidence>
<keyword evidence="2" id="KW-1185">Reference proteome</keyword>
<name>A0ACA9LGU9_9GLOM</name>
<proteinExistence type="predicted"/>
<reference evidence="1" key="1">
    <citation type="submission" date="2021-06" db="EMBL/GenBank/DDBJ databases">
        <authorList>
            <person name="Kallberg Y."/>
            <person name="Tangrot J."/>
            <person name="Rosling A."/>
        </authorList>
    </citation>
    <scope>NUCLEOTIDE SEQUENCE</scope>
    <source>
        <strain evidence="1">AU212A</strain>
    </source>
</reference>
<dbReference type="EMBL" id="CAJVPM010005841">
    <property type="protein sequence ID" value="CAG8528661.1"/>
    <property type="molecule type" value="Genomic_DNA"/>
</dbReference>
<accession>A0ACA9LGU9</accession>
<dbReference type="Proteomes" id="UP000789860">
    <property type="component" value="Unassembled WGS sequence"/>
</dbReference>
<feature type="non-terminal residue" evidence="1">
    <location>
        <position position="1"/>
    </location>
</feature>
<organism evidence="1 2">
    <name type="scientific">Scutellospora calospora</name>
    <dbReference type="NCBI Taxonomy" id="85575"/>
    <lineage>
        <taxon>Eukaryota</taxon>
        <taxon>Fungi</taxon>
        <taxon>Fungi incertae sedis</taxon>
        <taxon>Mucoromycota</taxon>
        <taxon>Glomeromycotina</taxon>
        <taxon>Glomeromycetes</taxon>
        <taxon>Diversisporales</taxon>
        <taxon>Gigasporaceae</taxon>
        <taxon>Scutellospora</taxon>
    </lineage>
</organism>
<comment type="caution">
    <text evidence="1">The sequence shown here is derived from an EMBL/GenBank/DDBJ whole genome shotgun (WGS) entry which is preliminary data.</text>
</comment>